<dbReference type="GO" id="GO:0000166">
    <property type="term" value="F:nucleotide binding"/>
    <property type="evidence" value="ECO:0007669"/>
    <property type="project" value="InterPro"/>
</dbReference>
<evidence type="ECO:0000313" key="4">
    <source>
        <dbReference type="Proteomes" id="UP000293637"/>
    </source>
</evidence>
<feature type="domain" description="Methyltransferase type 12" evidence="2">
    <location>
        <begin position="526"/>
        <end position="627"/>
    </location>
</feature>
<accession>A0A4Q9WCC3</accession>
<dbReference type="Pfam" id="PF01408">
    <property type="entry name" value="GFO_IDH_MocA"/>
    <property type="match status" value="1"/>
</dbReference>
<dbReference type="InterPro" id="IPR029063">
    <property type="entry name" value="SAM-dependent_MTases_sf"/>
</dbReference>
<dbReference type="Gene3D" id="3.40.50.150">
    <property type="entry name" value="Vaccinia Virus protein VP39"/>
    <property type="match status" value="1"/>
</dbReference>
<keyword evidence="3" id="KW-0489">Methyltransferase</keyword>
<dbReference type="SUPFAM" id="SSF53335">
    <property type="entry name" value="S-adenosyl-L-methionine-dependent methyltransferases"/>
    <property type="match status" value="1"/>
</dbReference>
<dbReference type="CDD" id="cd02440">
    <property type="entry name" value="AdoMet_MTases"/>
    <property type="match status" value="1"/>
</dbReference>
<dbReference type="RefSeq" id="WP_002491934.1">
    <property type="nucleotide sequence ID" value="NZ_AP021848.1"/>
</dbReference>
<name>A0A4Q9WCC3_STALU</name>
<evidence type="ECO:0000259" key="1">
    <source>
        <dbReference type="Pfam" id="PF01408"/>
    </source>
</evidence>
<dbReference type="AlphaFoldDB" id="A0A4Q9WCC3"/>
<gene>
    <name evidence="3" type="ORF">EQ812_03895</name>
</gene>
<dbReference type="InterPro" id="IPR051450">
    <property type="entry name" value="Gfo/Idh/MocA_Oxidoreductases"/>
</dbReference>
<dbReference type="PANTHER" id="PTHR43377:SF1">
    <property type="entry name" value="BILIVERDIN REDUCTASE A"/>
    <property type="match status" value="1"/>
</dbReference>
<evidence type="ECO:0000259" key="2">
    <source>
        <dbReference type="Pfam" id="PF08242"/>
    </source>
</evidence>
<proteinExistence type="predicted"/>
<dbReference type="GeneID" id="58090206"/>
<dbReference type="InterPro" id="IPR036291">
    <property type="entry name" value="NAD(P)-bd_dom_sf"/>
</dbReference>
<evidence type="ECO:0000313" key="3">
    <source>
        <dbReference type="EMBL" id="TBW72996.1"/>
    </source>
</evidence>
<dbReference type="EMBL" id="SCHB01000002">
    <property type="protein sequence ID" value="TBW72996.1"/>
    <property type="molecule type" value="Genomic_DNA"/>
</dbReference>
<dbReference type="Pfam" id="PF08242">
    <property type="entry name" value="Methyltransf_12"/>
    <property type="match status" value="1"/>
</dbReference>
<dbReference type="GO" id="GO:0008168">
    <property type="term" value="F:methyltransferase activity"/>
    <property type="evidence" value="ECO:0007669"/>
    <property type="project" value="UniProtKB-KW"/>
</dbReference>
<dbReference type="InterPro" id="IPR013217">
    <property type="entry name" value="Methyltransf_12"/>
</dbReference>
<dbReference type="GO" id="GO:0032259">
    <property type="term" value="P:methylation"/>
    <property type="evidence" value="ECO:0007669"/>
    <property type="project" value="UniProtKB-KW"/>
</dbReference>
<organism evidence="3 4">
    <name type="scientific">Staphylococcus lugdunensis</name>
    <dbReference type="NCBI Taxonomy" id="28035"/>
    <lineage>
        <taxon>Bacteria</taxon>
        <taxon>Bacillati</taxon>
        <taxon>Bacillota</taxon>
        <taxon>Bacilli</taxon>
        <taxon>Bacillales</taxon>
        <taxon>Staphylococcaceae</taxon>
        <taxon>Staphylococcus</taxon>
    </lineage>
</organism>
<reference evidence="3 4" key="1">
    <citation type="journal article" date="2019" name="Sci. Transl. Med.">
        <title>Quorum sensing between bacterial species on the skin protects against epidermal injury in atopic dermatitis.</title>
        <authorList>
            <person name="Williams M.R."/>
        </authorList>
    </citation>
    <scope>NUCLEOTIDE SEQUENCE [LARGE SCALE GENOMIC DNA]</scope>
    <source>
        <strain evidence="3 4">E7</strain>
    </source>
</reference>
<dbReference type="Proteomes" id="UP000293637">
    <property type="component" value="Unassembled WGS sequence"/>
</dbReference>
<sequence>MKNCIICGSRFGQFYIEAIRKHDDINICGLLANGSQRSVDCAEFYQLNLYTHIDEIPSHIDFACVAIKSEVQGGQGNIIAKKLLQKGIDVIFEQPISEREYAELYGVARKNQRYFAICNLYSRLPSVQNFIENYQIIKKEQDVKYINFEFATQLSYPVAEILCKLLPAFVNEPLPEKLNNDGPYHLLSTNLNGIQLNLSAYNEVRDDIDQFMRQLFNIKIGFQGGELALTDPHGNVQWREYIHFPKEHLLPYKLKDHPPLGMQKNNIETIYSSYEQTQQLIFTELWTRMIFEEINLYLNQEYYSKKCFNSKAQSHINHAMAWKKLMQAFGYPQKTENDFYAYFDVSQFKYDIASDDDISGQLHRLERVCALTMLYVLGKYLDKKQSYMIDDIFERLEVHPNNKDIMSRWLNYLVDHFYVIKTMDDAYIFDYQTLTKDNVQHEWNHLEQQWITSIMPKKIFQYFKAHFEHIEAIVRGDKPVNLILFEHGDIDIANALYRHTAIARYINTQIALYVQTCAEHRRLNILELGAGTGATTTCILKQIGQIFTGSYLFTDISQYFISLAKKQFVDKTFMRYQLLNIDNLHHSKLNAYQPIDIVIAVGVINNAKNLNRLLKAVHQILTKGGKLIIGEAYGESAPMLISQAFMMTEPTDIRKSKNTTFLTLDEWYELFNQTGFKLLDKKPQQSDELASFKQVLFILEKR</sequence>
<protein>
    <submittedName>
        <fullName evidence="3">Methyltransferase</fullName>
    </submittedName>
</protein>
<keyword evidence="3" id="KW-0808">Transferase</keyword>
<feature type="domain" description="Gfo/Idh/MocA-like oxidoreductase N-terminal" evidence="1">
    <location>
        <begin position="3"/>
        <end position="114"/>
    </location>
</feature>
<comment type="caution">
    <text evidence="3">The sequence shown here is derived from an EMBL/GenBank/DDBJ whole genome shotgun (WGS) entry which is preliminary data.</text>
</comment>
<dbReference type="Gene3D" id="3.40.50.720">
    <property type="entry name" value="NAD(P)-binding Rossmann-like Domain"/>
    <property type="match status" value="1"/>
</dbReference>
<dbReference type="PANTHER" id="PTHR43377">
    <property type="entry name" value="BILIVERDIN REDUCTASE A"/>
    <property type="match status" value="1"/>
</dbReference>
<dbReference type="SUPFAM" id="SSF51735">
    <property type="entry name" value="NAD(P)-binding Rossmann-fold domains"/>
    <property type="match status" value="1"/>
</dbReference>
<dbReference type="InterPro" id="IPR000683">
    <property type="entry name" value="Gfo/Idh/MocA-like_OxRdtase_N"/>
</dbReference>